<evidence type="ECO:0000313" key="2">
    <source>
        <dbReference type="Proteomes" id="UP000318380"/>
    </source>
</evidence>
<comment type="caution">
    <text evidence="1">The sequence shown here is derived from an EMBL/GenBank/DDBJ whole genome shotgun (WGS) entry which is preliminary data.</text>
</comment>
<gene>
    <name evidence="1" type="ORF">FB561_6986</name>
</gene>
<dbReference type="AlphaFoldDB" id="A0A561B2M1"/>
<organism evidence="1 2">
    <name type="scientific">Kribbella amoyensis</name>
    <dbReference type="NCBI Taxonomy" id="996641"/>
    <lineage>
        <taxon>Bacteria</taxon>
        <taxon>Bacillati</taxon>
        <taxon>Actinomycetota</taxon>
        <taxon>Actinomycetes</taxon>
        <taxon>Propionibacteriales</taxon>
        <taxon>Kribbellaceae</taxon>
        <taxon>Kribbella</taxon>
    </lineage>
</organism>
<accession>A0A561B2M1</accession>
<evidence type="ECO:0000313" key="1">
    <source>
        <dbReference type="EMBL" id="TWD73101.1"/>
    </source>
</evidence>
<dbReference type="EMBL" id="VIVK01000003">
    <property type="protein sequence ID" value="TWD73101.1"/>
    <property type="molecule type" value="Genomic_DNA"/>
</dbReference>
<dbReference type="Proteomes" id="UP000318380">
    <property type="component" value="Unassembled WGS sequence"/>
</dbReference>
<keyword evidence="2" id="KW-1185">Reference proteome</keyword>
<sequence length="164" mass="18567">MKREIEQQRLLGTKDDPSVGAVEVVAQADEPEVLLGRCREVLAVVLSYGESDWPSPARWAAVLPSWFLEACGPETSPAEAEEWLRAWRLLTPDRQLEVEAEEPWTLSDWLHWLQPGERTWYWLGARIRDPRVLVILLDVPGHPSPVGALDWLLKAAGATEVEIR</sequence>
<dbReference type="RefSeq" id="WP_145814307.1">
    <property type="nucleotide sequence ID" value="NZ_VIVK01000003.1"/>
</dbReference>
<proteinExistence type="predicted"/>
<reference evidence="1 2" key="1">
    <citation type="submission" date="2019-06" db="EMBL/GenBank/DDBJ databases">
        <title>Sequencing the genomes of 1000 actinobacteria strains.</title>
        <authorList>
            <person name="Klenk H.-P."/>
        </authorList>
    </citation>
    <scope>NUCLEOTIDE SEQUENCE [LARGE SCALE GENOMIC DNA]</scope>
    <source>
        <strain evidence="1 2">DSM 24683</strain>
    </source>
</reference>
<name>A0A561B2M1_9ACTN</name>
<dbReference type="OrthoDB" id="583417at2"/>
<protein>
    <submittedName>
        <fullName evidence="1">Uncharacterized protein</fullName>
    </submittedName>
</protein>